<feature type="non-terminal residue" evidence="2">
    <location>
        <position position="77"/>
    </location>
</feature>
<evidence type="ECO:0000313" key="2">
    <source>
        <dbReference type="EMBL" id="CAG8754988.1"/>
    </source>
</evidence>
<keyword evidence="1" id="KW-0175">Coiled coil</keyword>
<organism evidence="2 3">
    <name type="scientific">Racocetra fulgida</name>
    <dbReference type="NCBI Taxonomy" id="60492"/>
    <lineage>
        <taxon>Eukaryota</taxon>
        <taxon>Fungi</taxon>
        <taxon>Fungi incertae sedis</taxon>
        <taxon>Mucoromycota</taxon>
        <taxon>Glomeromycotina</taxon>
        <taxon>Glomeromycetes</taxon>
        <taxon>Diversisporales</taxon>
        <taxon>Gigasporaceae</taxon>
        <taxon>Racocetra</taxon>
    </lineage>
</organism>
<accession>A0A9N9NQS0</accession>
<dbReference type="AlphaFoldDB" id="A0A9N9NQS0"/>
<evidence type="ECO:0000256" key="1">
    <source>
        <dbReference type="SAM" id="Coils"/>
    </source>
</evidence>
<proteinExistence type="predicted"/>
<dbReference type="Proteomes" id="UP000789396">
    <property type="component" value="Unassembled WGS sequence"/>
</dbReference>
<evidence type="ECO:0000313" key="3">
    <source>
        <dbReference type="Proteomes" id="UP000789396"/>
    </source>
</evidence>
<dbReference type="EMBL" id="CAJVPZ010038134">
    <property type="protein sequence ID" value="CAG8754988.1"/>
    <property type="molecule type" value="Genomic_DNA"/>
</dbReference>
<reference evidence="2" key="1">
    <citation type="submission" date="2021-06" db="EMBL/GenBank/DDBJ databases">
        <authorList>
            <person name="Kallberg Y."/>
            <person name="Tangrot J."/>
            <person name="Rosling A."/>
        </authorList>
    </citation>
    <scope>NUCLEOTIDE SEQUENCE</scope>
    <source>
        <strain evidence="2">IN212</strain>
    </source>
</reference>
<dbReference type="OrthoDB" id="2486303at2759"/>
<feature type="coiled-coil region" evidence="1">
    <location>
        <begin position="1"/>
        <end position="28"/>
    </location>
</feature>
<keyword evidence="3" id="KW-1185">Reference proteome</keyword>
<gene>
    <name evidence="2" type="ORF">RFULGI_LOCUS13883</name>
</gene>
<feature type="non-terminal residue" evidence="2">
    <location>
        <position position="1"/>
    </location>
</feature>
<protein>
    <submittedName>
        <fullName evidence="2">4600_t:CDS:1</fullName>
    </submittedName>
</protein>
<name>A0A9N9NQS0_9GLOM</name>
<comment type="caution">
    <text evidence="2">The sequence shown here is derived from an EMBL/GenBank/DDBJ whole genome shotgun (WGS) entry which is preliminary data.</text>
</comment>
<sequence>FILESQRLQELKETEEELQEKIYEEIIKNLQDEIICKNSCIKDLTDHIVYYNAFFRKAFEICQNLYDQEKLYSQVNE</sequence>